<keyword evidence="3 4" id="KW-0067">ATP-binding</keyword>
<dbReference type="Proteomes" id="UP000199149">
    <property type="component" value="Unassembled WGS sequence"/>
</dbReference>
<comment type="similarity">
    <text evidence="1 5">Belongs to the 5-formyltetrahydrofolate cyclo-ligase family.</text>
</comment>
<keyword evidence="7" id="KW-1185">Reference proteome</keyword>
<dbReference type="Gene3D" id="3.40.50.10420">
    <property type="entry name" value="NagB/RpiA/CoA transferase-like"/>
    <property type="match status" value="1"/>
</dbReference>
<comment type="cofactor">
    <cofactor evidence="5">
        <name>Mg(2+)</name>
        <dbReference type="ChEBI" id="CHEBI:18420"/>
    </cofactor>
</comment>
<feature type="binding site" evidence="4">
    <location>
        <position position="55"/>
    </location>
    <ligand>
        <name>substrate</name>
    </ligand>
</feature>
<keyword evidence="5" id="KW-0460">Magnesium</keyword>
<dbReference type="GO" id="GO:0030272">
    <property type="term" value="F:5-formyltetrahydrofolate cyclo-ligase activity"/>
    <property type="evidence" value="ECO:0007669"/>
    <property type="project" value="UniProtKB-EC"/>
</dbReference>
<dbReference type="PANTHER" id="PTHR23407">
    <property type="entry name" value="ATPASE INHIBITOR/5-FORMYLTETRAHYDROFOLATE CYCLO-LIGASE"/>
    <property type="match status" value="1"/>
</dbReference>
<dbReference type="STRING" id="684065.SAMN05421738_1136"/>
<dbReference type="InterPro" id="IPR002698">
    <property type="entry name" value="FTHF_cligase"/>
</dbReference>
<dbReference type="OrthoDB" id="9801938at2"/>
<gene>
    <name evidence="6" type="ORF">SAMN05421738_1136</name>
</gene>
<evidence type="ECO:0000256" key="4">
    <source>
        <dbReference type="PIRSR" id="PIRSR006806-1"/>
    </source>
</evidence>
<feature type="binding site" evidence="4">
    <location>
        <position position="48"/>
    </location>
    <ligand>
        <name>substrate</name>
    </ligand>
</feature>
<organism evidence="6 7">
    <name type="scientific">Algoriella xinjiangensis</name>
    <dbReference type="NCBI Taxonomy" id="684065"/>
    <lineage>
        <taxon>Bacteria</taxon>
        <taxon>Pseudomonadati</taxon>
        <taxon>Bacteroidota</taxon>
        <taxon>Flavobacteriia</taxon>
        <taxon>Flavobacteriales</taxon>
        <taxon>Weeksellaceae</taxon>
        <taxon>Algoriella</taxon>
    </lineage>
</organism>
<evidence type="ECO:0000313" key="7">
    <source>
        <dbReference type="Proteomes" id="UP000199149"/>
    </source>
</evidence>
<evidence type="ECO:0000256" key="5">
    <source>
        <dbReference type="RuleBase" id="RU361279"/>
    </source>
</evidence>
<dbReference type="RefSeq" id="WP_092909006.1">
    <property type="nucleotide sequence ID" value="NZ_FOUZ01000013.1"/>
</dbReference>
<evidence type="ECO:0000256" key="2">
    <source>
        <dbReference type="ARBA" id="ARBA00022741"/>
    </source>
</evidence>
<feature type="binding site" evidence="4">
    <location>
        <begin position="130"/>
        <end position="138"/>
    </location>
    <ligand>
        <name>ATP</name>
        <dbReference type="ChEBI" id="CHEBI:30616"/>
    </ligand>
</feature>
<dbReference type="GO" id="GO:0005524">
    <property type="term" value="F:ATP binding"/>
    <property type="evidence" value="ECO:0007669"/>
    <property type="project" value="UniProtKB-KW"/>
</dbReference>
<dbReference type="GO" id="GO:0035999">
    <property type="term" value="P:tetrahydrofolate interconversion"/>
    <property type="evidence" value="ECO:0007669"/>
    <property type="project" value="TreeGrafter"/>
</dbReference>
<name>A0A1I4ZBY2_9FLAO</name>
<dbReference type="GO" id="GO:0046872">
    <property type="term" value="F:metal ion binding"/>
    <property type="evidence" value="ECO:0007669"/>
    <property type="project" value="UniProtKB-KW"/>
</dbReference>
<sequence length="185" mass="21386">MTKAEARKYYRNLRKQFSKEEVNQLSAAIFEHIKTIDFSNAQTFHVFLPIEKNNEVNTYPIINWLFNQNKTVVLPLVIGDDMINCQVEKDFGTSLNSLQIPEPIQYTEIDAKAIDVVFVPMFVADKKGNRVGYGGGYYDKFLARCKPETKKIGLTYFRPIENIDDIYFGDFPLDFCITPEEIVSF</sequence>
<feature type="binding site" evidence="4">
    <location>
        <begin position="3"/>
        <end position="7"/>
    </location>
    <ligand>
        <name>ATP</name>
        <dbReference type="ChEBI" id="CHEBI:30616"/>
    </ligand>
</feature>
<dbReference type="InterPro" id="IPR037171">
    <property type="entry name" value="NagB/RpiA_transferase-like"/>
</dbReference>
<protein>
    <recommendedName>
        <fullName evidence="5">5-formyltetrahydrofolate cyclo-ligase</fullName>
        <ecNumber evidence="5">6.3.3.2</ecNumber>
    </recommendedName>
</protein>
<dbReference type="EC" id="6.3.3.2" evidence="5"/>
<evidence type="ECO:0000256" key="1">
    <source>
        <dbReference type="ARBA" id="ARBA00010638"/>
    </source>
</evidence>
<evidence type="ECO:0000256" key="3">
    <source>
        <dbReference type="ARBA" id="ARBA00022840"/>
    </source>
</evidence>
<dbReference type="PANTHER" id="PTHR23407:SF1">
    <property type="entry name" value="5-FORMYLTETRAHYDROFOLATE CYCLO-LIGASE"/>
    <property type="match status" value="1"/>
</dbReference>
<reference evidence="7" key="1">
    <citation type="submission" date="2016-10" db="EMBL/GenBank/DDBJ databases">
        <authorList>
            <person name="Varghese N."/>
            <person name="Submissions S."/>
        </authorList>
    </citation>
    <scope>NUCLEOTIDE SEQUENCE [LARGE SCALE GENOMIC DNA]</scope>
    <source>
        <strain evidence="7">XJ109</strain>
    </source>
</reference>
<keyword evidence="5" id="KW-0479">Metal-binding</keyword>
<accession>A0A1I4ZBY2</accession>
<keyword evidence="2 4" id="KW-0547">Nucleotide-binding</keyword>
<dbReference type="GO" id="GO:0009396">
    <property type="term" value="P:folic acid-containing compound biosynthetic process"/>
    <property type="evidence" value="ECO:0007669"/>
    <property type="project" value="TreeGrafter"/>
</dbReference>
<evidence type="ECO:0000313" key="6">
    <source>
        <dbReference type="EMBL" id="SFN47533.1"/>
    </source>
</evidence>
<dbReference type="InterPro" id="IPR024185">
    <property type="entry name" value="FTHF_cligase-like_sf"/>
</dbReference>
<keyword evidence="6" id="KW-0436">Ligase</keyword>
<comment type="catalytic activity">
    <reaction evidence="5">
        <text>(6S)-5-formyl-5,6,7,8-tetrahydrofolate + ATP = (6R)-5,10-methenyltetrahydrofolate + ADP + phosphate</text>
        <dbReference type="Rhea" id="RHEA:10488"/>
        <dbReference type="ChEBI" id="CHEBI:30616"/>
        <dbReference type="ChEBI" id="CHEBI:43474"/>
        <dbReference type="ChEBI" id="CHEBI:57455"/>
        <dbReference type="ChEBI" id="CHEBI:57457"/>
        <dbReference type="ChEBI" id="CHEBI:456216"/>
        <dbReference type="EC" id="6.3.3.2"/>
    </reaction>
</comment>
<dbReference type="PIRSF" id="PIRSF006806">
    <property type="entry name" value="FTHF_cligase"/>
    <property type="match status" value="1"/>
</dbReference>
<dbReference type="AlphaFoldDB" id="A0A1I4ZBY2"/>
<dbReference type="NCBIfam" id="TIGR02727">
    <property type="entry name" value="MTHFS_bact"/>
    <property type="match status" value="1"/>
</dbReference>
<dbReference type="EMBL" id="FOUZ01000013">
    <property type="protein sequence ID" value="SFN47533.1"/>
    <property type="molecule type" value="Genomic_DNA"/>
</dbReference>
<proteinExistence type="inferred from homology"/>
<dbReference type="SUPFAM" id="SSF100950">
    <property type="entry name" value="NagB/RpiA/CoA transferase-like"/>
    <property type="match status" value="1"/>
</dbReference>
<dbReference type="Pfam" id="PF01812">
    <property type="entry name" value="5-FTHF_cyc-lig"/>
    <property type="match status" value="1"/>
</dbReference>